<evidence type="ECO:0000259" key="1">
    <source>
        <dbReference type="SMART" id="SM00530"/>
    </source>
</evidence>
<dbReference type="AlphaFoldDB" id="A0AAU6Q2Z8"/>
<feature type="domain" description="HTH cro/C1-type" evidence="1">
    <location>
        <begin position="24"/>
        <end position="88"/>
    </location>
</feature>
<dbReference type="InterPro" id="IPR010982">
    <property type="entry name" value="Lambda_DNA-bd_dom_sf"/>
</dbReference>
<evidence type="ECO:0000313" key="2">
    <source>
        <dbReference type="EMBL" id="WYF44647.1"/>
    </source>
</evidence>
<dbReference type="EMBL" id="CP149782">
    <property type="protein sequence ID" value="WYF44647.1"/>
    <property type="molecule type" value="Genomic_DNA"/>
</dbReference>
<dbReference type="CDD" id="cd00093">
    <property type="entry name" value="HTH_XRE"/>
    <property type="match status" value="1"/>
</dbReference>
<dbReference type="SMART" id="SM00530">
    <property type="entry name" value="HTH_XRE"/>
    <property type="match status" value="1"/>
</dbReference>
<reference evidence="2" key="1">
    <citation type="submission" date="2024-03" db="EMBL/GenBank/DDBJ databases">
        <title>Deinococcus weizhi sp. nov., isolated from human skin.</title>
        <authorList>
            <person name="Wei Z."/>
            <person name="Tian F."/>
            <person name="Yang C."/>
            <person name="Xin L.T."/>
            <person name="Wen Z.J."/>
            <person name="Lan K.C."/>
            <person name="Yu L."/>
            <person name="Zhe W."/>
            <person name="Dan F.D."/>
            <person name="Jun W."/>
            <person name="Rui Z."/>
            <person name="Yong X.J."/>
            <person name="Ting Y."/>
            <person name="Wei X."/>
            <person name="Xu Z.G."/>
            <person name="Xin Z."/>
            <person name="Dong F.G."/>
            <person name="Ni X.M."/>
            <person name="Zheng M.G."/>
            <person name="Chun Y."/>
            <person name="Qian W.X."/>
        </authorList>
    </citation>
    <scope>NUCLEOTIDE SEQUENCE</scope>
    <source>
        <strain evidence="2">VB142</strain>
    </source>
</reference>
<dbReference type="Pfam" id="PF13744">
    <property type="entry name" value="HTH_37"/>
    <property type="match status" value="1"/>
</dbReference>
<dbReference type="InterPro" id="IPR001387">
    <property type="entry name" value="Cro/C1-type_HTH"/>
</dbReference>
<accession>A0AAU6Q2Z8</accession>
<sequence length="107" mass="11586">MTNITKSSGNVFADMGLENPQEQLLKARLASLIQDGIEDADWTQAQAAEVLGVKQPDVSNLMRGRLDGFSVERLLNLLTRLGCEVTITVGKQDKSASAIQLQWSGAI</sequence>
<organism evidence="2">
    <name type="scientific">Deinococcus sp. VB142</name>
    <dbReference type="NCBI Taxonomy" id="3112952"/>
    <lineage>
        <taxon>Bacteria</taxon>
        <taxon>Thermotogati</taxon>
        <taxon>Deinococcota</taxon>
        <taxon>Deinococci</taxon>
        <taxon>Deinococcales</taxon>
        <taxon>Deinococcaceae</taxon>
        <taxon>Deinococcus</taxon>
    </lineage>
</organism>
<dbReference type="SUPFAM" id="SSF47413">
    <property type="entry name" value="lambda repressor-like DNA-binding domains"/>
    <property type="match status" value="1"/>
</dbReference>
<dbReference type="RefSeq" id="WP_339095830.1">
    <property type="nucleotide sequence ID" value="NZ_CP149782.1"/>
</dbReference>
<dbReference type="GO" id="GO:0003677">
    <property type="term" value="F:DNA binding"/>
    <property type="evidence" value="ECO:0007669"/>
    <property type="project" value="InterPro"/>
</dbReference>
<name>A0AAU6Q2Z8_9DEIO</name>
<proteinExistence type="predicted"/>
<gene>
    <name evidence="2" type="ORF">WDJ50_00595</name>
</gene>
<dbReference type="Gene3D" id="1.10.260.40">
    <property type="entry name" value="lambda repressor-like DNA-binding domains"/>
    <property type="match status" value="1"/>
</dbReference>
<dbReference type="InterPro" id="IPR039554">
    <property type="entry name" value="HigA2-like_HTH"/>
</dbReference>
<protein>
    <submittedName>
        <fullName evidence="2">Helix-turn-helix transcriptional regulator</fullName>
    </submittedName>
</protein>